<protein>
    <submittedName>
        <fullName evidence="3">Flavodoxin family protein</fullName>
    </submittedName>
</protein>
<evidence type="ECO:0000313" key="4">
    <source>
        <dbReference type="Proteomes" id="UP000260680"/>
    </source>
</evidence>
<evidence type="ECO:0000259" key="2">
    <source>
        <dbReference type="Pfam" id="PF02525"/>
    </source>
</evidence>
<dbReference type="InterPro" id="IPR046980">
    <property type="entry name" value="KefG/KefF"/>
</dbReference>
<dbReference type="GO" id="GO:0010181">
    <property type="term" value="F:FMN binding"/>
    <property type="evidence" value="ECO:0007669"/>
    <property type="project" value="TreeGrafter"/>
</dbReference>
<dbReference type="PANTHER" id="PTHR47307">
    <property type="entry name" value="GLUTATHIONE-REGULATED POTASSIUM-EFFLUX SYSTEM ANCILLARY PROTEIN KEFG"/>
    <property type="match status" value="1"/>
</dbReference>
<accession>A0A3E2N9J2</accession>
<dbReference type="GO" id="GO:0003955">
    <property type="term" value="F:NAD(P)H dehydrogenase (quinone) activity"/>
    <property type="evidence" value="ECO:0007669"/>
    <property type="project" value="TreeGrafter"/>
</dbReference>
<organism evidence="3 4">
    <name type="scientific">Lacrimispora amygdalina</name>
    <dbReference type="NCBI Taxonomy" id="253257"/>
    <lineage>
        <taxon>Bacteria</taxon>
        <taxon>Bacillati</taxon>
        <taxon>Bacillota</taxon>
        <taxon>Clostridia</taxon>
        <taxon>Lachnospirales</taxon>
        <taxon>Lachnospiraceae</taxon>
        <taxon>Lacrimispora</taxon>
    </lineage>
</organism>
<name>A0A3E2N9J2_9FIRM</name>
<dbReference type="InterPro" id="IPR003680">
    <property type="entry name" value="Flavodoxin_fold"/>
</dbReference>
<dbReference type="InterPro" id="IPR029039">
    <property type="entry name" value="Flavoprotein-like_sf"/>
</dbReference>
<dbReference type="GO" id="GO:0009055">
    <property type="term" value="F:electron transfer activity"/>
    <property type="evidence" value="ECO:0007669"/>
    <property type="project" value="TreeGrafter"/>
</dbReference>
<dbReference type="Pfam" id="PF02525">
    <property type="entry name" value="Flavodoxin_2"/>
    <property type="match status" value="1"/>
</dbReference>
<dbReference type="OrthoDB" id="9805976at2"/>
<sequence>MKTLVILSHPNIDDSRVNKRWKQELVQYPNEITIHELYKEYPNGKIDVEREQRLLEAHDHIILQFPLYWYSYPPLLKKWLDDVFTHGWAYGSRGKKLNRKKFGTAISIGDKEANYSPAGSITFTVDEVITPFKASIIHVGAIVLPYFAVFGSSFQASDEEINQSAKDYIDYIFKHK</sequence>
<dbReference type="Gene3D" id="3.40.50.360">
    <property type="match status" value="1"/>
</dbReference>
<reference evidence="3 4" key="1">
    <citation type="submission" date="2018-07" db="EMBL/GenBank/DDBJ databases">
        <title>New species, Clostridium PI-S10-A1B.</title>
        <authorList>
            <person name="Krishna G."/>
            <person name="Summeta K."/>
            <person name="Shikha S."/>
            <person name="Prabhu P.B."/>
            <person name="Suresh K."/>
        </authorList>
    </citation>
    <scope>NUCLEOTIDE SEQUENCE [LARGE SCALE GENOMIC DNA]</scope>
    <source>
        <strain evidence="3 4">PI-S10-A1B</strain>
    </source>
</reference>
<proteinExistence type="predicted"/>
<dbReference type="EMBL" id="QOHO01000057">
    <property type="protein sequence ID" value="RFZ77594.1"/>
    <property type="molecule type" value="Genomic_DNA"/>
</dbReference>
<dbReference type="SUPFAM" id="SSF52218">
    <property type="entry name" value="Flavoproteins"/>
    <property type="match status" value="1"/>
</dbReference>
<feature type="domain" description="Flavodoxin-like fold" evidence="2">
    <location>
        <begin position="1"/>
        <end position="170"/>
    </location>
</feature>
<comment type="caution">
    <text evidence="3">The sequence shown here is derived from an EMBL/GenBank/DDBJ whole genome shotgun (WGS) entry which is preliminary data.</text>
</comment>
<dbReference type="Proteomes" id="UP000260680">
    <property type="component" value="Unassembled WGS sequence"/>
</dbReference>
<dbReference type="PANTHER" id="PTHR47307:SF1">
    <property type="entry name" value="GLUTATHIONE-REGULATED POTASSIUM-EFFLUX SYSTEM ANCILLARY PROTEIN KEFG"/>
    <property type="match status" value="1"/>
</dbReference>
<keyword evidence="1" id="KW-0560">Oxidoreductase</keyword>
<gene>
    <name evidence="3" type="ORF">DS742_17415</name>
</gene>
<evidence type="ECO:0000256" key="1">
    <source>
        <dbReference type="ARBA" id="ARBA00023002"/>
    </source>
</evidence>
<dbReference type="AlphaFoldDB" id="A0A3E2N9J2"/>
<evidence type="ECO:0000313" key="3">
    <source>
        <dbReference type="EMBL" id="RFZ77594.1"/>
    </source>
</evidence>
<dbReference type="RefSeq" id="WP_117418257.1">
    <property type="nucleotide sequence ID" value="NZ_QOHO01000057.1"/>
</dbReference>